<dbReference type="SUPFAM" id="SSF49899">
    <property type="entry name" value="Concanavalin A-like lectins/glucanases"/>
    <property type="match status" value="2"/>
</dbReference>
<evidence type="ECO:0000256" key="4">
    <source>
        <dbReference type="ARBA" id="ARBA00022737"/>
    </source>
</evidence>
<evidence type="ECO:0000256" key="6">
    <source>
        <dbReference type="ARBA" id="ARBA00022840"/>
    </source>
</evidence>
<dbReference type="InterPro" id="IPR027417">
    <property type="entry name" value="P-loop_NTPase"/>
</dbReference>
<name>A0AA47P589_MERPO</name>
<dbReference type="GO" id="GO:0005737">
    <property type="term" value="C:cytoplasm"/>
    <property type="evidence" value="ECO:0007669"/>
    <property type="project" value="UniProtKB-SubCell"/>
</dbReference>
<evidence type="ECO:0000259" key="9">
    <source>
        <dbReference type="PROSITE" id="PS50837"/>
    </source>
</evidence>
<proteinExistence type="predicted"/>
<dbReference type="InterPro" id="IPR051261">
    <property type="entry name" value="NLR"/>
</dbReference>
<dbReference type="Gene3D" id="3.40.50.300">
    <property type="entry name" value="P-loop containing nucleotide triphosphate hydrolases"/>
    <property type="match status" value="1"/>
</dbReference>
<feature type="domain" description="B30.2/SPRY" evidence="8">
    <location>
        <begin position="290"/>
        <end position="493"/>
    </location>
</feature>
<organism evidence="10 11">
    <name type="scientific">Merluccius polli</name>
    <name type="common">Benguela hake</name>
    <name type="synonym">Merluccius cadenati</name>
    <dbReference type="NCBI Taxonomy" id="89951"/>
    <lineage>
        <taxon>Eukaryota</taxon>
        <taxon>Metazoa</taxon>
        <taxon>Chordata</taxon>
        <taxon>Craniata</taxon>
        <taxon>Vertebrata</taxon>
        <taxon>Euteleostomi</taxon>
        <taxon>Actinopterygii</taxon>
        <taxon>Neopterygii</taxon>
        <taxon>Teleostei</taxon>
        <taxon>Neoteleostei</taxon>
        <taxon>Acanthomorphata</taxon>
        <taxon>Zeiogadaria</taxon>
        <taxon>Gadariae</taxon>
        <taxon>Gadiformes</taxon>
        <taxon>Gadoidei</taxon>
        <taxon>Merlucciidae</taxon>
        <taxon>Merluccius</taxon>
    </lineage>
</organism>
<dbReference type="InterPro" id="IPR006574">
    <property type="entry name" value="PRY"/>
</dbReference>
<dbReference type="FunFam" id="3.80.10.10:FF:000100">
    <property type="entry name" value="Si:dkey-11n14.1"/>
    <property type="match status" value="1"/>
</dbReference>
<feature type="region of interest" description="Disordered" evidence="7">
    <location>
        <begin position="488"/>
        <end position="575"/>
    </location>
</feature>
<evidence type="ECO:0000256" key="3">
    <source>
        <dbReference type="ARBA" id="ARBA00022614"/>
    </source>
</evidence>
<keyword evidence="6" id="KW-0067">ATP-binding</keyword>
<accession>A0AA47P589</accession>
<keyword evidence="11" id="KW-1185">Reference proteome</keyword>
<dbReference type="FunFam" id="3.80.10.10:FF:000538">
    <property type="entry name" value="Si:ch211-127b6.2"/>
    <property type="match status" value="2"/>
</dbReference>
<keyword evidence="2" id="KW-0963">Cytoplasm</keyword>
<evidence type="ECO:0000313" key="11">
    <source>
        <dbReference type="Proteomes" id="UP001174136"/>
    </source>
</evidence>
<dbReference type="InterPro" id="IPR041267">
    <property type="entry name" value="NLRP_HD2"/>
</dbReference>
<dbReference type="Pfam" id="PF14484">
    <property type="entry name" value="FISNA"/>
    <property type="match status" value="1"/>
</dbReference>
<comment type="caution">
    <text evidence="10">The sequence shown here is derived from an EMBL/GenBank/DDBJ whole genome shotgun (WGS) entry which is preliminary data.</text>
</comment>
<reference evidence="10" key="1">
    <citation type="journal article" date="2023" name="Front. Mar. Sci.">
        <title>A new Merluccius polli reference genome to investigate the effects of global change in West African waters.</title>
        <authorList>
            <person name="Mateo J.L."/>
            <person name="Blanco-Fernandez C."/>
            <person name="Garcia-Vazquez E."/>
            <person name="Machado-Schiaffino G."/>
        </authorList>
    </citation>
    <scope>NUCLEOTIDE SEQUENCE</scope>
    <source>
        <strain evidence="10">C29</strain>
        <tissue evidence="10">Fin</tissue>
    </source>
</reference>
<dbReference type="SUPFAM" id="SSF52047">
    <property type="entry name" value="RNI-like"/>
    <property type="match status" value="2"/>
</dbReference>
<protein>
    <submittedName>
        <fullName evidence="10">NLR family CARD domain-containing protein 3</fullName>
    </submittedName>
</protein>
<evidence type="ECO:0000256" key="1">
    <source>
        <dbReference type="ARBA" id="ARBA00004496"/>
    </source>
</evidence>
<evidence type="ECO:0000256" key="2">
    <source>
        <dbReference type="ARBA" id="ARBA00022490"/>
    </source>
</evidence>
<dbReference type="InterPro" id="IPR041075">
    <property type="entry name" value="NOD1/2_WH"/>
</dbReference>
<dbReference type="SMART" id="SM00449">
    <property type="entry name" value="SPRY"/>
    <property type="match status" value="2"/>
</dbReference>
<keyword evidence="4" id="KW-0677">Repeat</keyword>
<dbReference type="SMART" id="SM00368">
    <property type="entry name" value="LRR_RI"/>
    <property type="match status" value="12"/>
</dbReference>
<dbReference type="InterPro" id="IPR043136">
    <property type="entry name" value="B30.2/SPRY_sf"/>
</dbReference>
<dbReference type="Pfam" id="PF17779">
    <property type="entry name" value="WHD_NOD2"/>
    <property type="match status" value="1"/>
</dbReference>
<dbReference type="PROSITE" id="PS50837">
    <property type="entry name" value="NACHT"/>
    <property type="match status" value="1"/>
</dbReference>
<dbReference type="InterPro" id="IPR001870">
    <property type="entry name" value="B30.2/SPRY"/>
</dbReference>
<dbReference type="CDD" id="cd16040">
    <property type="entry name" value="SPRY_PRY_SNTX"/>
    <property type="match status" value="2"/>
</dbReference>
<dbReference type="SMART" id="SM00589">
    <property type="entry name" value="PRY"/>
    <property type="match status" value="2"/>
</dbReference>
<dbReference type="InterPro" id="IPR013320">
    <property type="entry name" value="ConA-like_dom_sf"/>
</dbReference>
<dbReference type="Gene3D" id="2.60.120.920">
    <property type="match status" value="2"/>
</dbReference>
<dbReference type="FunFam" id="3.40.50.300:FF:001524">
    <property type="entry name" value="Si:dkey-126g1.7"/>
    <property type="match status" value="1"/>
</dbReference>
<dbReference type="Pfam" id="PF05729">
    <property type="entry name" value="NACHT"/>
    <property type="match status" value="1"/>
</dbReference>
<evidence type="ECO:0000313" key="10">
    <source>
        <dbReference type="EMBL" id="KAK0151386.1"/>
    </source>
</evidence>
<dbReference type="Pfam" id="PF13516">
    <property type="entry name" value="LRR_6"/>
    <property type="match status" value="7"/>
</dbReference>
<sequence length="1584" mass="176840">MKKLNGCHLSERCCEALASVLSSNSSSLRELDLSTNDLQDSGVKLLSAGLGSPHCRLETLRLTGCKLSEKCCEALASVLSSNSSSLRELDLSANDLQDSGVKLLSAGLGSPHCTLETLRLTGCKLSDKCCEALASVLSSNSSSLRELDLSTNYLQDSGVKLLSAGLGSPHCRLETLRLTGCKLSEKCCEALASVLSSTSSLRELDLSTNDLQDSGVKLLSAGLGSPHCRLETLRLSGCMVTQEGCDSLASALSSNPSHLRELDLSYNHPAGASLLSAVLQDPGWRLDTLSVEHGGVGRLRPALKKYACGLTLDPNTAHRRLSLSEDLREVKWAEEDQSYSDHPERFDYWFQVLCREGLTGRCYWEVERRGTVTIGVTYRGITRRGKGDDSQLGRNNKSWRLHCDDDRYSAWYNGSRTFIRLPPPVSTRVGVYLDRPAGSLSFYRVSPGVGGSSHTLTHIHTFQTTFTQEDLLPGFWFCSSGSSVSLFPEQQERADSPGPSCVSMKSDRSMGSPEMFKDGNQSTQKRRVQQERADSPGPSCVSMKSDRSMEEPFNFKDGNQSTQKRPAGRESRTDASDVLSEFRVKFSLMFVLLQRAEEDAHAFLDKELKKLWRGHFPDYPQCSESQREDEEEVEDGEEEEQRRHAIEGVLDITVLCMMQLKQKELADILQSKHVVVKCQQKLKSHLKEKTQRVFEGVSKAGQPTPLNEIYTEIFIIEGGSGDVNKEHEVRLIETASRKPAKEETPIKCEDILKPLPGQDQPVRTIMTTGVAGIGKTILTHKFTLDWAEGKANQDIHFTFPFTFRELNLLKGKEISLVGLLRQFFIETKEAGICRYDRFQVVFILDGLDECRLPLDFQNNQICNDVTAPTSVDVLLTNLIRGDLLPSARIWITTRPGAADQIPAECVGMVTEVRGFTDPQKEEYFRKRFREETLASDIISHVKKSRSLHIMCHIPLICWITARVLQDFFTTYQEGEEMPNTVTQMYIHFLRVQSIQGDRKYQGRADTDPHWSSESKEIIVSLGKLAFNQLEKGNLIFYEADLKECGIDVRAASMYSGVFTQIFKEECGLYQVKVFCFVHLSIQEFLAALHVFLSFRNTGDNLLSEEQPQSWWSSFVRKKRNLYKSAVDKALQSKNGHLDLFLRFLLGLSLETNQILLRGLLGQTGSSSQTNQRTVSYIKKKIGQDISPERSITLFHCLNELNDRSLVEEIQQYLTSGSLSTVSLSPAQWSALVFILLSSEEELDVFDLKKYSASEKALLRLLPVFKDSQTFLLNGCNLSERCCEALASVLSSNSSSLRELDLSTNDLQDSGVKLLSAGLGSPHCRLETLRLSGCLVTQEGCASLASALSSNPSHLRELDLSYNHPAGDSGVTLLSALLEDPRWRLDTLSVEHGGVGRLKPALKKYACGLTLDPNTAHRELSLSEDLREVKRVGEVQSYPDHPERFDYWSQVLCREGLTGRCYWEVERRGGVYIGVTYRGITRRGRGDDSALGENNKSWSLYCDDDRYFAWYNGSYTSIRLPPPVSTRVGVYVDRPAGSLSFYRVSPGVGGSSHTLTHIHTFWTIFTQEDLLPGFTLWSGSSVSLL</sequence>
<evidence type="ECO:0000256" key="5">
    <source>
        <dbReference type="ARBA" id="ARBA00022741"/>
    </source>
</evidence>
<feature type="region of interest" description="Disordered" evidence="7">
    <location>
        <begin position="619"/>
        <end position="642"/>
    </location>
</feature>
<dbReference type="PRINTS" id="PR01407">
    <property type="entry name" value="BUTYPHLNCDUF"/>
</dbReference>
<dbReference type="Proteomes" id="UP001174136">
    <property type="component" value="Unassembled WGS sequence"/>
</dbReference>
<dbReference type="InterPro" id="IPR007111">
    <property type="entry name" value="NACHT_NTPase"/>
</dbReference>
<evidence type="ECO:0000256" key="7">
    <source>
        <dbReference type="SAM" id="MobiDB-lite"/>
    </source>
</evidence>
<dbReference type="PANTHER" id="PTHR24106">
    <property type="entry name" value="NACHT, LRR AND CARD DOMAINS-CONTAINING"/>
    <property type="match status" value="1"/>
</dbReference>
<feature type="domain" description="B30.2/SPRY" evidence="8">
    <location>
        <begin position="1388"/>
        <end position="1584"/>
    </location>
</feature>
<dbReference type="EMBL" id="JAOPHQ010001243">
    <property type="protein sequence ID" value="KAK0151386.1"/>
    <property type="molecule type" value="Genomic_DNA"/>
</dbReference>
<feature type="compositionally biased region" description="Basic and acidic residues" evidence="7">
    <location>
        <begin position="544"/>
        <end position="554"/>
    </location>
</feature>
<dbReference type="Gene3D" id="3.80.10.10">
    <property type="entry name" value="Ribonuclease Inhibitor"/>
    <property type="match status" value="3"/>
</dbReference>
<dbReference type="Pfam" id="PF13765">
    <property type="entry name" value="PRY"/>
    <property type="match status" value="2"/>
</dbReference>
<keyword evidence="3" id="KW-0433">Leucine-rich repeat</keyword>
<dbReference type="Pfam" id="PF00622">
    <property type="entry name" value="SPRY"/>
    <property type="match status" value="2"/>
</dbReference>
<dbReference type="PROSITE" id="PS50188">
    <property type="entry name" value="B302_SPRY"/>
    <property type="match status" value="2"/>
</dbReference>
<feature type="compositionally biased region" description="Acidic residues" evidence="7">
    <location>
        <begin position="627"/>
        <end position="639"/>
    </location>
</feature>
<keyword evidence="5" id="KW-0547">Nucleotide-binding</keyword>
<dbReference type="SMART" id="SM01288">
    <property type="entry name" value="FISNA"/>
    <property type="match status" value="1"/>
</dbReference>
<dbReference type="InterPro" id="IPR003879">
    <property type="entry name" value="Butyrophylin_SPRY"/>
</dbReference>
<dbReference type="InterPro" id="IPR032675">
    <property type="entry name" value="LRR_dom_sf"/>
</dbReference>
<gene>
    <name evidence="10" type="primary">NLRC3_218</name>
    <name evidence="10" type="ORF">N1851_007321</name>
</gene>
<dbReference type="InterPro" id="IPR029495">
    <property type="entry name" value="NACHT-assoc"/>
</dbReference>
<evidence type="ECO:0000259" key="8">
    <source>
        <dbReference type="PROSITE" id="PS50188"/>
    </source>
</evidence>
<dbReference type="Pfam" id="PF17776">
    <property type="entry name" value="NLRC4_HD2"/>
    <property type="match status" value="1"/>
</dbReference>
<dbReference type="GO" id="GO:0005524">
    <property type="term" value="F:ATP binding"/>
    <property type="evidence" value="ECO:0007669"/>
    <property type="project" value="UniProtKB-KW"/>
</dbReference>
<feature type="domain" description="NACHT" evidence="9">
    <location>
        <begin position="763"/>
        <end position="897"/>
    </location>
</feature>
<dbReference type="InterPro" id="IPR003877">
    <property type="entry name" value="SPRY_dom"/>
</dbReference>
<comment type="subcellular location">
    <subcellularLocation>
        <location evidence="1">Cytoplasm</location>
    </subcellularLocation>
</comment>
<dbReference type="InterPro" id="IPR001611">
    <property type="entry name" value="Leu-rich_rpt"/>
</dbReference>